<dbReference type="PRINTS" id="PR00095">
    <property type="entry name" value="ANTSNTHASEI"/>
</dbReference>
<reference evidence="3 4" key="1">
    <citation type="submission" date="2019-03" db="EMBL/GenBank/DDBJ databases">
        <title>Sequencing 23 genomes of Wallemia ichthyophaga.</title>
        <authorList>
            <person name="Gostincar C."/>
        </authorList>
    </citation>
    <scope>NUCLEOTIDE SEQUENCE [LARGE SCALE GENOMIC DNA]</scope>
    <source>
        <strain evidence="3 4">EXF-6200</strain>
    </source>
</reference>
<evidence type="ECO:0000259" key="2">
    <source>
        <dbReference type="Pfam" id="PF04715"/>
    </source>
</evidence>
<feature type="domain" description="Chorismate-utilising enzyme C-terminal" evidence="1">
    <location>
        <begin position="290"/>
        <end position="548"/>
    </location>
</feature>
<dbReference type="PANTHER" id="PTHR11236:SF9">
    <property type="entry name" value="ANTHRANILATE SYNTHASE COMPONENT 1"/>
    <property type="match status" value="1"/>
</dbReference>
<evidence type="ECO:0000313" key="3">
    <source>
        <dbReference type="EMBL" id="TIB33531.1"/>
    </source>
</evidence>
<dbReference type="Proteomes" id="UP000310689">
    <property type="component" value="Unassembled WGS sequence"/>
</dbReference>
<name>A0A4T0HFB1_WALIC</name>
<gene>
    <name evidence="3" type="ORF">E3P86_02970</name>
</gene>
<dbReference type="Gene3D" id="3.60.120.10">
    <property type="entry name" value="Anthranilate synthase"/>
    <property type="match status" value="1"/>
</dbReference>
<evidence type="ECO:0000313" key="4">
    <source>
        <dbReference type="Proteomes" id="UP000310689"/>
    </source>
</evidence>
<dbReference type="InterPro" id="IPR015890">
    <property type="entry name" value="Chorismate_C"/>
</dbReference>
<sequence>MAVYQTPVQLGLHARSWLLETGTTEYYAALTDTTTPKSFSKIIPHNREASLVTMSSWSRQVKKKCRQSTRYLACTSLYAALTPQFSQVSQMCAHSYSINRKGIAYLCTPAYKQIYLRLFLLESVAANERSRYSFIGASPLKLMKSGPNEDISGDPMPALEAELGKYKYVKVDGLDTFTGGAVGYVAYDCVHHFEPKTKRELKDPLGIPESMFMICDTILVFDHVFQKVQVVSHVNVPDNCNEVTLQAKYAVAIDKIRKTVELLEDQQMPRGPYQPMIGQSGEAFSNVGKTGYEGFVTSLKEHINKGNIIQAVPSQRLARPTQLHPFNVYRHLRTVNPSPHMFYLDFNGDSPEGVRFVGASPETLCRVENNKVFNHAIAGTVKRGKTKEEDERLGEELSQSEKDRAEHIMLVDLARNDVNRVCKPETVNVDELMKVERFSHVIHLTSQISGQLREGKSRFDAFRSIFPAGTVSGAPKVKAMELIGELEGERRGIYAGAAGRFDFADNEMDTCIAIRTMTFKDGVAYLQAGGGIVYDSVEEDEYIETINKLMGNVKCIDQAEEYYRMLNGEL</sequence>
<dbReference type="Pfam" id="PF04715">
    <property type="entry name" value="Anth_synt_I_N"/>
    <property type="match status" value="1"/>
</dbReference>
<dbReference type="GO" id="GO:0000162">
    <property type="term" value="P:L-tryptophan biosynthetic process"/>
    <property type="evidence" value="ECO:0007669"/>
    <property type="project" value="TreeGrafter"/>
</dbReference>
<protein>
    <recommendedName>
        <fullName evidence="5">Anthranilate synthase</fullName>
    </recommendedName>
</protein>
<dbReference type="EMBL" id="SPOI01000182">
    <property type="protein sequence ID" value="TIB33531.1"/>
    <property type="molecule type" value="Genomic_DNA"/>
</dbReference>
<evidence type="ECO:0000259" key="1">
    <source>
        <dbReference type="Pfam" id="PF00425"/>
    </source>
</evidence>
<dbReference type="InterPro" id="IPR019999">
    <property type="entry name" value="Anth_synth_I-like"/>
</dbReference>
<dbReference type="InterPro" id="IPR006805">
    <property type="entry name" value="Anth_synth_I_N"/>
</dbReference>
<dbReference type="PANTHER" id="PTHR11236">
    <property type="entry name" value="AMINOBENZOATE/ANTHRANILATE SYNTHASE"/>
    <property type="match status" value="1"/>
</dbReference>
<organism evidence="3 4">
    <name type="scientific">Wallemia ichthyophaga</name>
    <dbReference type="NCBI Taxonomy" id="245174"/>
    <lineage>
        <taxon>Eukaryota</taxon>
        <taxon>Fungi</taxon>
        <taxon>Dikarya</taxon>
        <taxon>Basidiomycota</taxon>
        <taxon>Wallemiomycotina</taxon>
        <taxon>Wallemiomycetes</taxon>
        <taxon>Wallemiales</taxon>
        <taxon>Wallemiaceae</taxon>
        <taxon>Wallemia</taxon>
    </lineage>
</organism>
<dbReference type="AlphaFoldDB" id="A0A4T0HFB1"/>
<dbReference type="Pfam" id="PF00425">
    <property type="entry name" value="Chorismate_bind"/>
    <property type="match status" value="1"/>
</dbReference>
<dbReference type="SUPFAM" id="SSF56322">
    <property type="entry name" value="ADC synthase"/>
    <property type="match status" value="1"/>
</dbReference>
<dbReference type="InterPro" id="IPR005801">
    <property type="entry name" value="ADC_synthase"/>
</dbReference>
<evidence type="ECO:0008006" key="5">
    <source>
        <dbReference type="Google" id="ProtNLM"/>
    </source>
</evidence>
<feature type="domain" description="Anthranilate synthase component I N-terminal" evidence="2">
    <location>
        <begin position="117"/>
        <end position="229"/>
    </location>
</feature>
<accession>A0A4T0HFB1</accession>
<comment type="caution">
    <text evidence="3">The sequence shown here is derived from an EMBL/GenBank/DDBJ whole genome shotgun (WGS) entry which is preliminary data.</text>
</comment>
<proteinExistence type="predicted"/>